<accession>A0ABS5TP90</accession>
<dbReference type="InterPro" id="IPR032710">
    <property type="entry name" value="NTF2-like_dom_sf"/>
</dbReference>
<dbReference type="RefSeq" id="WP_214159441.1">
    <property type="nucleotide sequence ID" value="NZ_JAHBAY010000014.1"/>
</dbReference>
<evidence type="ECO:0000313" key="2">
    <source>
        <dbReference type="EMBL" id="MBT0772902.1"/>
    </source>
</evidence>
<evidence type="ECO:0000259" key="1">
    <source>
        <dbReference type="Pfam" id="PF14534"/>
    </source>
</evidence>
<organism evidence="2 3">
    <name type="scientific">Kineosporia corallincola</name>
    <dbReference type="NCBI Taxonomy" id="2835133"/>
    <lineage>
        <taxon>Bacteria</taxon>
        <taxon>Bacillati</taxon>
        <taxon>Actinomycetota</taxon>
        <taxon>Actinomycetes</taxon>
        <taxon>Kineosporiales</taxon>
        <taxon>Kineosporiaceae</taxon>
        <taxon>Kineosporia</taxon>
    </lineage>
</organism>
<dbReference type="Proteomes" id="UP001197247">
    <property type="component" value="Unassembled WGS sequence"/>
</dbReference>
<feature type="domain" description="DUF4440" evidence="1">
    <location>
        <begin position="17"/>
        <end position="123"/>
    </location>
</feature>
<evidence type="ECO:0000313" key="3">
    <source>
        <dbReference type="Proteomes" id="UP001197247"/>
    </source>
</evidence>
<gene>
    <name evidence="2" type="ORF">KIH74_28425</name>
</gene>
<keyword evidence="3" id="KW-1185">Reference proteome</keyword>
<sequence>MSRSPVTVAVGATRDAILQVEKRRCEALIAGDLATLEDLYDDSLVHTHAPGLTHDKAQLLEHVAIRRAYREITRGELTIRLIGDVAIVTGRITNRLAGPDGGERVLAGPAIQVLRLCDDGAWRFVSFQMTTDGELAFPPTEAEKAGLAGTSIRQRGEKA</sequence>
<dbReference type="SUPFAM" id="SSF54427">
    <property type="entry name" value="NTF2-like"/>
    <property type="match status" value="1"/>
</dbReference>
<dbReference type="InterPro" id="IPR027843">
    <property type="entry name" value="DUF4440"/>
</dbReference>
<protein>
    <submittedName>
        <fullName evidence="2">Nuclear transport factor 2 family protein</fullName>
    </submittedName>
</protein>
<reference evidence="2 3" key="1">
    <citation type="submission" date="2021-05" db="EMBL/GenBank/DDBJ databases">
        <title>Kineosporia and Streptomyces sp. nov. two new marine actinobacteria isolated from Coral.</title>
        <authorList>
            <person name="Buangrab K."/>
            <person name="Sutthacheep M."/>
            <person name="Yeemin T."/>
            <person name="Harunari E."/>
            <person name="Igarashi Y."/>
            <person name="Kanchanasin P."/>
            <person name="Tanasupawat S."/>
            <person name="Phongsopitanun W."/>
        </authorList>
    </citation>
    <scope>NUCLEOTIDE SEQUENCE [LARGE SCALE GENOMIC DNA]</scope>
    <source>
        <strain evidence="2 3">J2-2</strain>
    </source>
</reference>
<comment type="caution">
    <text evidence="2">The sequence shown here is derived from an EMBL/GenBank/DDBJ whole genome shotgun (WGS) entry which is preliminary data.</text>
</comment>
<dbReference type="Pfam" id="PF14534">
    <property type="entry name" value="DUF4440"/>
    <property type="match status" value="1"/>
</dbReference>
<name>A0ABS5TP90_9ACTN</name>
<dbReference type="Gene3D" id="3.10.450.50">
    <property type="match status" value="1"/>
</dbReference>
<proteinExistence type="predicted"/>
<dbReference type="EMBL" id="JAHBAY010000014">
    <property type="protein sequence ID" value="MBT0772902.1"/>
    <property type="molecule type" value="Genomic_DNA"/>
</dbReference>